<gene>
    <name evidence="2" type="ORF">HHK36_013102</name>
</gene>
<feature type="compositionally biased region" description="Basic and acidic residues" evidence="1">
    <location>
        <begin position="12"/>
        <end position="28"/>
    </location>
</feature>
<comment type="caution">
    <text evidence="2">The sequence shown here is derived from an EMBL/GenBank/DDBJ whole genome shotgun (WGS) entry which is preliminary data.</text>
</comment>
<organism evidence="2 3">
    <name type="scientific">Tetracentron sinense</name>
    <name type="common">Spur-leaf</name>
    <dbReference type="NCBI Taxonomy" id="13715"/>
    <lineage>
        <taxon>Eukaryota</taxon>
        <taxon>Viridiplantae</taxon>
        <taxon>Streptophyta</taxon>
        <taxon>Embryophyta</taxon>
        <taxon>Tracheophyta</taxon>
        <taxon>Spermatophyta</taxon>
        <taxon>Magnoliopsida</taxon>
        <taxon>Trochodendrales</taxon>
        <taxon>Trochodendraceae</taxon>
        <taxon>Tetracentron</taxon>
    </lineage>
</organism>
<feature type="compositionally biased region" description="Polar residues" evidence="1">
    <location>
        <begin position="321"/>
        <end position="335"/>
    </location>
</feature>
<evidence type="ECO:0000256" key="1">
    <source>
        <dbReference type="SAM" id="MobiDB-lite"/>
    </source>
</evidence>
<protein>
    <submittedName>
        <fullName evidence="2">Uncharacterized protein</fullName>
    </submittedName>
</protein>
<dbReference type="OMA" id="HVDTSNF"/>
<feature type="compositionally biased region" description="Basic and acidic residues" evidence="1">
    <location>
        <begin position="191"/>
        <end position="257"/>
    </location>
</feature>
<feature type="compositionally biased region" description="Basic and acidic residues" evidence="1">
    <location>
        <begin position="99"/>
        <end position="116"/>
    </location>
</feature>
<dbReference type="PANTHER" id="PTHR34660">
    <property type="entry name" value="MYB-LIKE PROTEIN X"/>
    <property type="match status" value="1"/>
</dbReference>
<keyword evidence="3" id="KW-1185">Reference proteome</keyword>
<feature type="compositionally biased region" description="Basic and acidic residues" evidence="1">
    <location>
        <begin position="265"/>
        <end position="277"/>
    </location>
</feature>
<name>A0A834ZA38_TETSI</name>
<dbReference type="PANTHER" id="PTHR34660:SF3">
    <property type="entry name" value="RRM DOMAIN-CONTAINING PROTEIN"/>
    <property type="match status" value="1"/>
</dbReference>
<proteinExistence type="predicted"/>
<evidence type="ECO:0000313" key="2">
    <source>
        <dbReference type="EMBL" id="KAF8402150.1"/>
    </source>
</evidence>
<dbReference type="Proteomes" id="UP000655225">
    <property type="component" value="Unassembled WGS sequence"/>
</dbReference>
<feature type="compositionally biased region" description="Basic and acidic residues" evidence="1">
    <location>
        <begin position="37"/>
        <end position="81"/>
    </location>
</feature>
<sequence length="482" mass="55159">MSRCFPFPPPGYEKKARTDDADLLTKEKHKEKRQKKDKRDKERSKEKHREKKDRKEKNKDKKDKDKDKERKRTSDEKKTEGQPEGYNGEKLGQNSQEAEATKDSKFVQELGRRISVERGTGSQMVEKFTGTDQRRAERMDRLVEKDIGNRAEAKGNNKDKGGADRRADGQRNRDEERGMGNALVPNFTGIDQRRVEGMVKPMEKNAEKRMEGKDKENDDKRGNKHKDKDQEKKTKGNDKDKNKEREKMKEREKEKEKMKVKRDRKNKEQDKLRESDKVNLSAVNIKPSHLPKDSNKSAAASKGNLGKRKDFEMNGIFPDSDVQQNKLPRPTSSSHPFKENGRKLEPCQTAIQFASDRQGAADNHKVDGKEHKINGIIEAQPSSIFPTKPSFATLQANENGEASTNPPHPDSKYLSQILSVPKMEEWSDFDDQDWLFSSDNLQSKRPKAGFSGVAETTPPHVWAEALQIESADVCALPYVIPY</sequence>
<reference evidence="2 3" key="1">
    <citation type="submission" date="2020-04" db="EMBL/GenBank/DDBJ databases">
        <title>Plant Genome Project.</title>
        <authorList>
            <person name="Zhang R.-G."/>
        </authorList>
    </citation>
    <scope>NUCLEOTIDE SEQUENCE [LARGE SCALE GENOMIC DNA]</scope>
    <source>
        <strain evidence="2">YNK0</strain>
        <tissue evidence="2">Leaf</tissue>
    </source>
</reference>
<dbReference type="AlphaFoldDB" id="A0A834ZA38"/>
<accession>A0A834ZA38</accession>
<evidence type="ECO:0000313" key="3">
    <source>
        <dbReference type="Proteomes" id="UP000655225"/>
    </source>
</evidence>
<feature type="compositionally biased region" description="Basic and acidic residues" evidence="1">
    <location>
        <begin position="132"/>
        <end position="178"/>
    </location>
</feature>
<dbReference type="EMBL" id="JABCRI010000008">
    <property type="protein sequence ID" value="KAF8402150.1"/>
    <property type="molecule type" value="Genomic_DNA"/>
</dbReference>
<dbReference type="OrthoDB" id="1913135at2759"/>
<feature type="compositionally biased region" description="Pro residues" evidence="1">
    <location>
        <begin position="1"/>
        <end position="11"/>
    </location>
</feature>
<feature type="region of interest" description="Disordered" evidence="1">
    <location>
        <begin position="1"/>
        <end position="343"/>
    </location>
</feature>